<dbReference type="AlphaFoldDB" id="A0A9X4XPZ3"/>
<evidence type="ECO:0000256" key="5">
    <source>
        <dbReference type="ARBA" id="ARBA00022833"/>
    </source>
</evidence>
<dbReference type="GO" id="GO:0046872">
    <property type="term" value="F:metal ion binding"/>
    <property type="evidence" value="ECO:0007669"/>
    <property type="project" value="UniProtKB-KW"/>
</dbReference>
<protein>
    <submittedName>
        <fullName evidence="9">M48 family metalloprotease</fullName>
    </submittedName>
</protein>
<name>A0A9X4XPZ3_9BRAD</name>
<keyword evidence="7" id="KW-0732">Signal</keyword>
<dbReference type="RefSeq" id="WP_155479367.1">
    <property type="nucleotide sequence ID" value="NZ_WNKV01000006.1"/>
</dbReference>
<sequence>MSAASDPVKRRLTLRAPRAIAAAVAFAVTMASLPVPAAAQARLPLIRDAEIEQLLRDYTRPILKAAGLAQQNVKVIIINDRSFNAFVMDGRRIFVNAGALMDSQTPNQIIGVLAHETGHISGGHLAKLRTELANASTMAIIAVLLGLGAVAAGARSGQVGGNPAAVAMAAPTSMIQRSLLAYQRQHEEQADRAGVKFLTETGQSARGMYETFKRFADQVLFAAQGADPYLQSHPLPSERIANLAEIARTQYWDRKDPAELQLRHDMVRAKLFGYMDQPGVVARRYPPADASLPARYARAISTYRHGDIRQALAQIDALIQVQPNNPYFHELKGQVLLEGGRAAEAVAPLRRAVASAPSPLLIQVMLAQALIETNDPKSADDAIGYLRQAMLVDPDIPEGYAQLAKAYGRKGDLAQADLAAAQAAAARGDLRTARQLAARAKTRFPVGSPGWVKADDIASVQPTGPRPR</sequence>
<keyword evidence="2" id="KW-0645">Protease</keyword>
<accession>A0A9X4XPZ3</accession>
<feature type="chain" id="PRO_5040799993" evidence="7">
    <location>
        <begin position="38"/>
        <end position="468"/>
    </location>
</feature>
<feature type="domain" description="Peptidase M48" evidence="8">
    <location>
        <begin position="56"/>
        <end position="246"/>
    </location>
</feature>
<proteinExistence type="predicted"/>
<dbReference type="Gene3D" id="3.30.2010.10">
    <property type="entry name" value="Metalloproteases ('zincins'), catalytic domain"/>
    <property type="match status" value="1"/>
</dbReference>
<evidence type="ECO:0000313" key="9">
    <source>
        <dbReference type="EMBL" id="MTW16376.1"/>
    </source>
</evidence>
<evidence type="ECO:0000256" key="2">
    <source>
        <dbReference type="ARBA" id="ARBA00022670"/>
    </source>
</evidence>
<keyword evidence="6 9" id="KW-0482">Metalloprotease</keyword>
<dbReference type="EMBL" id="WNKV01000006">
    <property type="protein sequence ID" value="MTW16376.1"/>
    <property type="molecule type" value="Genomic_DNA"/>
</dbReference>
<evidence type="ECO:0000259" key="8">
    <source>
        <dbReference type="Pfam" id="PF01435"/>
    </source>
</evidence>
<comment type="caution">
    <text evidence="9">The sequence shown here is derived from an EMBL/GenBank/DDBJ whole genome shotgun (WGS) entry which is preliminary data.</text>
</comment>
<dbReference type="InterPro" id="IPR011990">
    <property type="entry name" value="TPR-like_helical_dom_sf"/>
</dbReference>
<dbReference type="GO" id="GO:0016020">
    <property type="term" value="C:membrane"/>
    <property type="evidence" value="ECO:0007669"/>
    <property type="project" value="TreeGrafter"/>
</dbReference>
<evidence type="ECO:0000256" key="6">
    <source>
        <dbReference type="ARBA" id="ARBA00023049"/>
    </source>
</evidence>
<evidence type="ECO:0000256" key="3">
    <source>
        <dbReference type="ARBA" id="ARBA00022723"/>
    </source>
</evidence>
<keyword evidence="3" id="KW-0479">Metal-binding</keyword>
<dbReference type="GO" id="GO:0051603">
    <property type="term" value="P:proteolysis involved in protein catabolic process"/>
    <property type="evidence" value="ECO:0007669"/>
    <property type="project" value="TreeGrafter"/>
</dbReference>
<dbReference type="Pfam" id="PF13432">
    <property type="entry name" value="TPR_16"/>
    <property type="match status" value="1"/>
</dbReference>
<dbReference type="PANTHER" id="PTHR22726:SF1">
    <property type="entry name" value="METALLOENDOPEPTIDASE OMA1, MITOCHONDRIAL"/>
    <property type="match status" value="1"/>
</dbReference>
<dbReference type="Pfam" id="PF01435">
    <property type="entry name" value="Peptidase_M48"/>
    <property type="match status" value="1"/>
</dbReference>
<comment type="cofactor">
    <cofactor evidence="1">
        <name>Zn(2+)</name>
        <dbReference type="ChEBI" id="CHEBI:29105"/>
    </cofactor>
</comment>
<evidence type="ECO:0000313" key="10">
    <source>
        <dbReference type="Proteomes" id="UP000438991"/>
    </source>
</evidence>
<keyword evidence="4" id="KW-0378">Hydrolase</keyword>
<dbReference type="CDD" id="cd07324">
    <property type="entry name" value="M48C_Oma1-like"/>
    <property type="match status" value="1"/>
</dbReference>
<evidence type="ECO:0000256" key="4">
    <source>
        <dbReference type="ARBA" id="ARBA00022801"/>
    </source>
</evidence>
<reference evidence="9 10" key="1">
    <citation type="submission" date="2019-11" db="EMBL/GenBank/DDBJ databases">
        <title>Whole-genome sequence of Rhodoplanes serenus DSM 18633, type strain.</title>
        <authorList>
            <person name="Kyndt J.A."/>
            <person name="Meyer T.E."/>
        </authorList>
    </citation>
    <scope>NUCLEOTIDE SEQUENCE [LARGE SCALE GENOMIC DNA]</scope>
    <source>
        <strain evidence="9 10">DSM 18633</strain>
    </source>
</reference>
<organism evidence="9 10">
    <name type="scientific">Rhodoplanes serenus</name>
    <dbReference type="NCBI Taxonomy" id="200615"/>
    <lineage>
        <taxon>Bacteria</taxon>
        <taxon>Pseudomonadati</taxon>
        <taxon>Pseudomonadota</taxon>
        <taxon>Alphaproteobacteria</taxon>
        <taxon>Hyphomicrobiales</taxon>
        <taxon>Nitrobacteraceae</taxon>
        <taxon>Rhodoplanes</taxon>
    </lineage>
</organism>
<keyword evidence="5" id="KW-0862">Zinc</keyword>
<gene>
    <name evidence="9" type="ORF">GJ689_09145</name>
</gene>
<feature type="signal peptide" evidence="7">
    <location>
        <begin position="1"/>
        <end position="37"/>
    </location>
</feature>
<dbReference type="Gene3D" id="1.25.40.10">
    <property type="entry name" value="Tetratricopeptide repeat domain"/>
    <property type="match status" value="1"/>
</dbReference>
<dbReference type="GO" id="GO:0004222">
    <property type="term" value="F:metalloendopeptidase activity"/>
    <property type="evidence" value="ECO:0007669"/>
    <property type="project" value="InterPro"/>
</dbReference>
<dbReference type="PANTHER" id="PTHR22726">
    <property type="entry name" value="METALLOENDOPEPTIDASE OMA1"/>
    <property type="match status" value="1"/>
</dbReference>
<dbReference type="InterPro" id="IPR001915">
    <property type="entry name" value="Peptidase_M48"/>
</dbReference>
<dbReference type="InterPro" id="IPR051156">
    <property type="entry name" value="Mito/Outer_Membr_Metalloprot"/>
</dbReference>
<dbReference type="Proteomes" id="UP000438991">
    <property type="component" value="Unassembled WGS sequence"/>
</dbReference>
<evidence type="ECO:0000256" key="1">
    <source>
        <dbReference type="ARBA" id="ARBA00001947"/>
    </source>
</evidence>
<dbReference type="SUPFAM" id="SSF48452">
    <property type="entry name" value="TPR-like"/>
    <property type="match status" value="1"/>
</dbReference>
<evidence type="ECO:0000256" key="7">
    <source>
        <dbReference type="SAM" id="SignalP"/>
    </source>
</evidence>